<dbReference type="Proteomes" id="UP000245125">
    <property type="component" value="Unassembled WGS sequence"/>
</dbReference>
<accession>A0A2U3QHF3</accession>
<proteinExistence type="predicted"/>
<keyword evidence="2" id="KW-1185">Reference proteome</keyword>
<evidence type="ECO:0000313" key="2">
    <source>
        <dbReference type="Proteomes" id="UP000245125"/>
    </source>
</evidence>
<dbReference type="OrthoDB" id="9798402at2"/>
<name>A0A2U3QHF3_9BACT</name>
<evidence type="ECO:0000313" key="1">
    <source>
        <dbReference type="EMBL" id="SPQ00857.1"/>
    </source>
</evidence>
<reference evidence="2" key="1">
    <citation type="submission" date="2018-03" db="EMBL/GenBank/DDBJ databases">
        <authorList>
            <person name="Zecchin S."/>
        </authorList>
    </citation>
    <scope>NUCLEOTIDE SEQUENCE [LARGE SCALE GENOMIC DNA]</scope>
</reference>
<protein>
    <submittedName>
        <fullName evidence="1">Uncharacterized protein</fullName>
    </submittedName>
</protein>
<dbReference type="EMBL" id="OUUY01000081">
    <property type="protein sequence ID" value="SPQ00857.1"/>
    <property type="molecule type" value="Genomic_DNA"/>
</dbReference>
<gene>
    <name evidence="1" type="ORF">NBG4_350022</name>
</gene>
<dbReference type="AlphaFoldDB" id="A0A2U3QHF3"/>
<sequence>MILDVVIDKDSLSIEITDPFHLDLEEIAGKIDKFAASRGIAVSGAEVRGLIPAMVKGIAGCEHGCPADAKGLVSRGFKDFQLQYIEGGILSARRLAGDGRFFYLKMFPDF</sequence>
<organism evidence="1 2">
    <name type="scientific">Candidatus Sulfobium mesophilum</name>
    <dbReference type="NCBI Taxonomy" id="2016548"/>
    <lineage>
        <taxon>Bacteria</taxon>
        <taxon>Pseudomonadati</taxon>
        <taxon>Nitrospirota</taxon>
        <taxon>Nitrospiria</taxon>
        <taxon>Nitrospirales</taxon>
        <taxon>Nitrospiraceae</taxon>
        <taxon>Candidatus Sulfobium</taxon>
    </lineage>
</organism>